<comment type="caution">
    <text evidence="2">The sequence shown here is derived from an EMBL/GenBank/DDBJ whole genome shotgun (WGS) entry which is preliminary data.</text>
</comment>
<name>A0ABW3NIS6_9BACI</name>
<protein>
    <submittedName>
        <fullName evidence="2">Uncharacterized protein</fullName>
    </submittedName>
</protein>
<keyword evidence="3" id="KW-1185">Reference proteome</keyword>
<accession>A0ABW3NIS6</accession>
<evidence type="ECO:0000313" key="3">
    <source>
        <dbReference type="Proteomes" id="UP001597041"/>
    </source>
</evidence>
<evidence type="ECO:0000256" key="1">
    <source>
        <dbReference type="SAM" id="Phobius"/>
    </source>
</evidence>
<dbReference type="RefSeq" id="WP_379593055.1">
    <property type="nucleotide sequence ID" value="NZ_JBHTKK010000018.1"/>
</dbReference>
<keyword evidence="1" id="KW-0812">Transmembrane</keyword>
<dbReference type="EMBL" id="JBHTKK010000018">
    <property type="protein sequence ID" value="MFD1067103.1"/>
    <property type="molecule type" value="Genomic_DNA"/>
</dbReference>
<proteinExistence type="predicted"/>
<dbReference type="Proteomes" id="UP001597041">
    <property type="component" value="Unassembled WGS sequence"/>
</dbReference>
<keyword evidence="1" id="KW-1133">Transmembrane helix</keyword>
<evidence type="ECO:0000313" key="2">
    <source>
        <dbReference type="EMBL" id="MFD1067103.1"/>
    </source>
</evidence>
<sequence>MKRYLTLILFALSILIIYIGSKLQLYWSGVAAWGLALVCLIFAVHYSKYIPNEKNSKNKKKEV</sequence>
<keyword evidence="1" id="KW-0472">Membrane</keyword>
<reference evidence="3" key="1">
    <citation type="journal article" date="2019" name="Int. J. Syst. Evol. Microbiol.">
        <title>The Global Catalogue of Microorganisms (GCM) 10K type strain sequencing project: providing services to taxonomists for standard genome sequencing and annotation.</title>
        <authorList>
            <consortium name="The Broad Institute Genomics Platform"/>
            <consortium name="The Broad Institute Genome Sequencing Center for Infectious Disease"/>
            <person name="Wu L."/>
            <person name="Ma J."/>
        </authorList>
    </citation>
    <scope>NUCLEOTIDE SEQUENCE [LARGE SCALE GENOMIC DNA]</scope>
    <source>
        <strain evidence="3">CCUG 56608</strain>
    </source>
</reference>
<organism evidence="2 3">
    <name type="scientific">Oceanobacillus locisalsi</name>
    <dbReference type="NCBI Taxonomy" id="546107"/>
    <lineage>
        <taxon>Bacteria</taxon>
        <taxon>Bacillati</taxon>
        <taxon>Bacillota</taxon>
        <taxon>Bacilli</taxon>
        <taxon>Bacillales</taxon>
        <taxon>Bacillaceae</taxon>
        <taxon>Oceanobacillus</taxon>
    </lineage>
</organism>
<feature type="transmembrane region" description="Helical" evidence="1">
    <location>
        <begin position="31"/>
        <end position="51"/>
    </location>
</feature>
<gene>
    <name evidence="2" type="ORF">ACFQ19_13865</name>
</gene>